<reference evidence="1 2" key="1">
    <citation type="submission" date="2020-04" db="EMBL/GenBank/DDBJ databases">
        <title>Perkinsus olseni comparative genomics.</title>
        <authorList>
            <person name="Bogema D.R."/>
        </authorList>
    </citation>
    <scope>NUCLEOTIDE SEQUENCE [LARGE SCALE GENOMIC DNA]</scope>
    <source>
        <strain evidence="1">ATCC PRA-205</strain>
    </source>
</reference>
<feature type="non-terminal residue" evidence="1">
    <location>
        <position position="113"/>
    </location>
</feature>
<accession>A0A7J6TCV8</accession>
<proteinExistence type="predicted"/>
<gene>
    <name evidence="1" type="ORF">FOZ62_019253</name>
</gene>
<feature type="non-terminal residue" evidence="1">
    <location>
        <position position="1"/>
    </location>
</feature>
<dbReference type="EMBL" id="JABANM010008691">
    <property type="protein sequence ID" value="KAF4742190.1"/>
    <property type="molecule type" value="Genomic_DNA"/>
</dbReference>
<organism evidence="1 2">
    <name type="scientific">Perkinsus olseni</name>
    <name type="common">Perkinsus atlanticus</name>
    <dbReference type="NCBI Taxonomy" id="32597"/>
    <lineage>
        <taxon>Eukaryota</taxon>
        <taxon>Sar</taxon>
        <taxon>Alveolata</taxon>
        <taxon>Perkinsozoa</taxon>
        <taxon>Perkinsea</taxon>
        <taxon>Perkinsida</taxon>
        <taxon>Perkinsidae</taxon>
        <taxon>Perkinsus</taxon>
    </lineage>
</organism>
<dbReference type="Proteomes" id="UP000574390">
    <property type="component" value="Unassembled WGS sequence"/>
</dbReference>
<dbReference type="AlphaFoldDB" id="A0A7J6TCV8"/>
<evidence type="ECO:0000313" key="1">
    <source>
        <dbReference type="EMBL" id="KAF4742190.1"/>
    </source>
</evidence>
<name>A0A7J6TCV8_PEROL</name>
<evidence type="ECO:0000313" key="2">
    <source>
        <dbReference type="Proteomes" id="UP000574390"/>
    </source>
</evidence>
<protein>
    <submittedName>
        <fullName evidence="1">Uncharacterized protein</fullName>
    </submittedName>
</protein>
<comment type="caution">
    <text evidence="1">The sequence shown here is derived from an EMBL/GenBank/DDBJ whole genome shotgun (WGS) entry which is preliminary data.</text>
</comment>
<sequence length="113" mass="12619">WVLRSDEDFVACRNCTRGDPSVYHQLNNITAEWPTQTLPTNQSSVLSWGSQRLFFNSSHIYGFRAPVMVPSFPPSGSTRKLLLEFGFDEVEAADRPYAAMLELGTITSLGAFT</sequence>